<dbReference type="PROSITE" id="PS00107">
    <property type="entry name" value="PROTEIN_KINASE_ATP"/>
    <property type="match status" value="1"/>
</dbReference>
<keyword evidence="1" id="KW-0067">ATP-binding</keyword>
<name>A0A6L8VBK8_9BACL</name>
<reference evidence="3 4" key="1">
    <citation type="submission" date="2019-12" db="EMBL/GenBank/DDBJ databases">
        <title>Paenibacillus sp. nov. sp. isolated from soil.</title>
        <authorList>
            <person name="Kim J."/>
            <person name="Jeong S.E."/>
            <person name="Jung H.S."/>
            <person name="Jeon C.O."/>
        </authorList>
    </citation>
    <scope>NUCLEOTIDE SEQUENCE [LARGE SCALE GENOMIC DNA]</scope>
    <source>
        <strain evidence="3 4">5J-6</strain>
    </source>
</reference>
<dbReference type="EMBL" id="WTUZ01000040">
    <property type="protein sequence ID" value="MZQ87026.1"/>
    <property type="molecule type" value="Genomic_DNA"/>
</dbReference>
<proteinExistence type="predicted"/>
<keyword evidence="4" id="KW-1185">Reference proteome</keyword>
<comment type="caution">
    <text evidence="3">The sequence shown here is derived from an EMBL/GenBank/DDBJ whole genome shotgun (WGS) entry which is preliminary data.</text>
</comment>
<dbReference type="InterPro" id="IPR000719">
    <property type="entry name" value="Prot_kinase_dom"/>
</dbReference>
<protein>
    <submittedName>
        <fullName evidence="3">Protein kinase</fullName>
    </submittedName>
</protein>
<dbReference type="GO" id="GO:0005524">
    <property type="term" value="F:ATP binding"/>
    <property type="evidence" value="ECO:0007669"/>
    <property type="project" value="UniProtKB-UniRule"/>
</dbReference>
<feature type="binding site" evidence="1">
    <location>
        <position position="66"/>
    </location>
    <ligand>
        <name>ATP</name>
        <dbReference type="ChEBI" id="CHEBI:30616"/>
    </ligand>
</feature>
<dbReference type="InterPro" id="IPR020635">
    <property type="entry name" value="Tyr_kinase_cat_dom"/>
</dbReference>
<dbReference type="InterPro" id="IPR011009">
    <property type="entry name" value="Kinase-like_dom_sf"/>
</dbReference>
<dbReference type="GO" id="GO:0004713">
    <property type="term" value="F:protein tyrosine kinase activity"/>
    <property type="evidence" value="ECO:0007669"/>
    <property type="project" value="InterPro"/>
</dbReference>
<dbReference type="Gene3D" id="1.10.510.10">
    <property type="entry name" value="Transferase(Phosphotransferase) domain 1"/>
    <property type="match status" value="1"/>
</dbReference>
<gene>
    <name evidence="3" type="ORF">GQF01_33435</name>
</gene>
<evidence type="ECO:0000259" key="2">
    <source>
        <dbReference type="PROSITE" id="PS50011"/>
    </source>
</evidence>
<keyword evidence="1" id="KW-0547">Nucleotide-binding</keyword>
<feature type="domain" description="Protein kinase" evidence="2">
    <location>
        <begin position="37"/>
        <end position="275"/>
    </location>
</feature>
<dbReference type="Proteomes" id="UP000481087">
    <property type="component" value="Unassembled WGS sequence"/>
</dbReference>
<keyword evidence="3" id="KW-0418">Kinase</keyword>
<dbReference type="SUPFAM" id="SSF56112">
    <property type="entry name" value="Protein kinase-like (PK-like)"/>
    <property type="match status" value="1"/>
</dbReference>
<evidence type="ECO:0000313" key="4">
    <source>
        <dbReference type="Proteomes" id="UP000481087"/>
    </source>
</evidence>
<dbReference type="AlphaFoldDB" id="A0A6L8VBK8"/>
<dbReference type="PANTHER" id="PTHR24347">
    <property type="entry name" value="SERINE/THREONINE-PROTEIN KINASE"/>
    <property type="match status" value="1"/>
</dbReference>
<evidence type="ECO:0000256" key="1">
    <source>
        <dbReference type="PROSITE-ProRule" id="PRU10141"/>
    </source>
</evidence>
<accession>A0A6L8VBK8</accession>
<dbReference type="Pfam" id="PF00069">
    <property type="entry name" value="Pkinase"/>
    <property type="match status" value="1"/>
</dbReference>
<sequence length="276" mass="31654">MIEKKGVITGLIAYVKKVYSAWIDYPLQEGKLLHGQYRILRFLGLGSYGLTYLCQDIRTGTELVVKQAKPSKGQLGRDLLRQETEIMRQLQHPSIPSCLSSFQENKHMFMVMHYVKGRTVEDLIFERGAKFSEEEALILIRKLMQVVLYLHKMGFVHRDIRIPNVILQGERIHLIDFGLAARIGDPALQDDGTDEALQRRRATEVTSDLYAIGHFVLFMLYSTFESSEVLVESVKSWEEELELTPATKRMLRKLLQVDASYTSTQAFIDELEAILA</sequence>
<dbReference type="SMART" id="SM00219">
    <property type="entry name" value="TyrKc"/>
    <property type="match status" value="1"/>
</dbReference>
<dbReference type="PROSITE" id="PS50011">
    <property type="entry name" value="PROTEIN_KINASE_DOM"/>
    <property type="match status" value="1"/>
</dbReference>
<evidence type="ECO:0000313" key="3">
    <source>
        <dbReference type="EMBL" id="MZQ87026.1"/>
    </source>
</evidence>
<keyword evidence="3" id="KW-0808">Transferase</keyword>
<organism evidence="3 4">
    <name type="scientific">Paenibacillus silvestris</name>
    <dbReference type="NCBI Taxonomy" id="2606219"/>
    <lineage>
        <taxon>Bacteria</taxon>
        <taxon>Bacillati</taxon>
        <taxon>Bacillota</taxon>
        <taxon>Bacilli</taxon>
        <taxon>Bacillales</taxon>
        <taxon>Paenibacillaceae</taxon>
        <taxon>Paenibacillus</taxon>
    </lineage>
</organism>
<dbReference type="RefSeq" id="WP_161411599.1">
    <property type="nucleotide sequence ID" value="NZ_WTUZ01000040.1"/>
</dbReference>
<dbReference type="InterPro" id="IPR017441">
    <property type="entry name" value="Protein_kinase_ATP_BS"/>
</dbReference>